<dbReference type="Gene3D" id="3.30.420.10">
    <property type="entry name" value="Ribonuclease H-like superfamily/Ribonuclease H"/>
    <property type="match status" value="1"/>
</dbReference>
<dbReference type="InterPro" id="IPR036397">
    <property type="entry name" value="RNaseH_sf"/>
</dbReference>
<keyword evidence="1" id="KW-0479">Metal-binding</keyword>
<dbReference type="SUPFAM" id="SSF53098">
    <property type="entry name" value="Ribonuclease H-like"/>
    <property type="match status" value="1"/>
</dbReference>
<dbReference type="InterPro" id="IPR043502">
    <property type="entry name" value="DNA/RNA_pol_sf"/>
</dbReference>
<name>A0A699HH67_TANCI</name>
<comment type="caution">
    <text evidence="5">The sequence shown here is derived from an EMBL/GenBank/DDBJ whole genome shotgun (WGS) entry which is preliminary data.</text>
</comment>
<dbReference type="SUPFAM" id="SSF56672">
    <property type="entry name" value="DNA/RNA polymerases"/>
    <property type="match status" value="1"/>
</dbReference>
<sequence length="1287" mass="146550">MRVNHQNSTRTTHPHSNRHVVPTTILTRSRLVPLNVARLVTTDVPKSTVKSPRPVKHVVNKAHTPIRRHINHKPAPKKSNFNQKVTTVKVKKVNVVKGTKGNWMWKPKCTVLGHVSRLTSALMTLKKFDYTDALGRSKHMTGNISYLSDFEEINGRYVAFGGNHKGEMMTGKDTECVVLSSYFKLRDKNHVLLRVPRENNMYNVDLKNLVPLGDLNCLYANDTLDESNLWHRRLGHINYKTMNKLIKRNLVKGLPSKVFENNHNCVSCKKGKQHRASSTKDETSTILQTFITGIENQINHKVKIIRCDNGAEFKNNDLNQFCGMKGIKREFNVARTPQQNGVAEKKNRTLIEAARTMIADLFLPIPFWVEAVNTACYVQNRVLVTKPHNKTPYELLLGRTPSIGFMRPFRCPVTILNTLDPLGKFDGKADEGFLVGYSVNRKAFISMNYQPVVIGNQPNHSAGIKENLDAGKVRKETKFAQQYVLLPLWSTGFQDPHNADVDDAFDVKENKNEVHVSPSSSDQPKKHAKKAKREAKGKSPVDLSTRVRDLRDEFKEFFVNGINRVKAASAPVTTVGPNPTNITNNFNAASPSDNVVSPNFKIGGKSSFVDPSQYPDDPDMPAFEDIVYSDNEEDVGAEADFSNLETNIFVNPILTTKVYKDHHISQIIGELTLAPQTKSMAKMAHTQEEGIDYEEVFAPVARIKAIRLFLAYASFMGFEDLDYPDRVYKLVKALYGLHQAPRGWYETLANYLLENGFQRGKIDQTLFIKKQKGDILLVQVYVDDIIFGSTNKELCKAFEKLMKEFQMSSMGELTFFLGLQLKKKDDGIYISQDKYVAEVLRKFGLTDGKSASTPIDTEKPLLKDLDGENVDAHTYRDYARASLDRKSTTRGCQFLVLVKHHTLNGYQFTMSNLHQELTSPDQVVSGKDSSNLLMADNLPKFIWHFITAVSYKLMLFGLTKDVVHLMLLEAPLFATMLVQPQAATEEKDKEDEVAALEQDKVTQALEIFKLKQRVKRLEKKRRSKSYGLMRLKKVGTSQRVESFAKTVVGAQELERKDDDNAAAKEVNAAEPTVFDDEEVTMTVRPIFEREYNKFQTFLKPDRDEEPTKKRVAEETLLQKSFKKLKSEVKVLGSYSTQDTPTHDPKEMSEEYVKNMLEIIPVSEFKVKALQVKYPFIDCEIHSEGSRSYWKIIRVADVFWKLQRYTHDPLTWKLYTNCGVHQVSSTRRHDIFMFTEKDYPLTDAVIILMLSVKLQVDEDCEMARDLVMKIFMEANKPKSKRSLDTSSK</sequence>
<dbReference type="PROSITE" id="PS50994">
    <property type="entry name" value="INTEGRASE"/>
    <property type="match status" value="1"/>
</dbReference>
<dbReference type="Pfam" id="PF13976">
    <property type="entry name" value="gag_pre-integrs"/>
    <property type="match status" value="1"/>
</dbReference>
<evidence type="ECO:0000256" key="1">
    <source>
        <dbReference type="ARBA" id="ARBA00022723"/>
    </source>
</evidence>
<dbReference type="PANTHER" id="PTHR42648">
    <property type="entry name" value="TRANSPOSASE, PUTATIVE-RELATED"/>
    <property type="match status" value="1"/>
</dbReference>
<feature type="compositionally biased region" description="Basic and acidic residues" evidence="3">
    <location>
        <begin position="534"/>
        <end position="543"/>
    </location>
</feature>
<dbReference type="GO" id="GO:0046872">
    <property type="term" value="F:metal ion binding"/>
    <property type="evidence" value="ECO:0007669"/>
    <property type="project" value="UniProtKB-KW"/>
</dbReference>
<evidence type="ECO:0000256" key="3">
    <source>
        <dbReference type="SAM" id="MobiDB-lite"/>
    </source>
</evidence>
<feature type="domain" description="Integrase catalytic" evidence="4">
    <location>
        <begin position="303"/>
        <end position="400"/>
    </location>
</feature>
<evidence type="ECO:0000256" key="2">
    <source>
        <dbReference type="ARBA" id="ARBA00022801"/>
    </source>
</evidence>
<dbReference type="Pfam" id="PF07727">
    <property type="entry name" value="RVT_2"/>
    <property type="match status" value="1"/>
</dbReference>
<dbReference type="GO" id="GO:0003676">
    <property type="term" value="F:nucleic acid binding"/>
    <property type="evidence" value="ECO:0007669"/>
    <property type="project" value="InterPro"/>
</dbReference>
<dbReference type="PANTHER" id="PTHR42648:SF32">
    <property type="entry name" value="RIBONUCLEASE H-LIKE DOMAIN, GAG-PRE-INTEGRASE DOMAIN PROTEIN-RELATED"/>
    <property type="match status" value="1"/>
</dbReference>
<dbReference type="InterPro" id="IPR013103">
    <property type="entry name" value="RVT_2"/>
</dbReference>
<organism evidence="5">
    <name type="scientific">Tanacetum cinerariifolium</name>
    <name type="common">Dalmatian daisy</name>
    <name type="synonym">Chrysanthemum cinerariifolium</name>
    <dbReference type="NCBI Taxonomy" id="118510"/>
    <lineage>
        <taxon>Eukaryota</taxon>
        <taxon>Viridiplantae</taxon>
        <taxon>Streptophyta</taxon>
        <taxon>Embryophyta</taxon>
        <taxon>Tracheophyta</taxon>
        <taxon>Spermatophyta</taxon>
        <taxon>Magnoliopsida</taxon>
        <taxon>eudicotyledons</taxon>
        <taxon>Gunneridae</taxon>
        <taxon>Pentapetalae</taxon>
        <taxon>asterids</taxon>
        <taxon>campanulids</taxon>
        <taxon>Asterales</taxon>
        <taxon>Asteraceae</taxon>
        <taxon>Asteroideae</taxon>
        <taxon>Anthemideae</taxon>
        <taxon>Anthemidinae</taxon>
        <taxon>Tanacetum</taxon>
    </lineage>
</organism>
<dbReference type="GO" id="GO:0016787">
    <property type="term" value="F:hydrolase activity"/>
    <property type="evidence" value="ECO:0007669"/>
    <property type="project" value="UniProtKB-KW"/>
</dbReference>
<protein>
    <submittedName>
        <fullName evidence="5">Ribonuclease H-like domain-containing protein</fullName>
    </submittedName>
</protein>
<reference evidence="5" key="1">
    <citation type="journal article" date="2019" name="Sci. Rep.">
        <title>Draft genome of Tanacetum cinerariifolium, the natural source of mosquito coil.</title>
        <authorList>
            <person name="Yamashiro T."/>
            <person name="Shiraishi A."/>
            <person name="Satake H."/>
            <person name="Nakayama K."/>
        </authorList>
    </citation>
    <scope>NUCLEOTIDE SEQUENCE</scope>
</reference>
<keyword evidence="2" id="KW-0378">Hydrolase</keyword>
<gene>
    <name evidence="5" type="ORF">Tci_387465</name>
</gene>
<dbReference type="InterPro" id="IPR001584">
    <property type="entry name" value="Integrase_cat-core"/>
</dbReference>
<feature type="region of interest" description="Disordered" evidence="3">
    <location>
        <begin position="511"/>
        <end position="543"/>
    </location>
</feature>
<dbReference type="InterPro" id="IPR012337">
    <property type="entry name" value="RNaseH-like_sf"/>
</dbReference>
<dbReference type="GO" id="GO:0015074">
    <property type="term" value="P:DNA integration"/>
    <property type="evidence" value="ECO:0007669"/>
    <property type="project" value="InterPro"/>
</dbReference>
<dbReference type="InterPro" id="IPR025724">
    <property type="entry name" value="GAG-pre-integrase_dom"/>
</dbReference>
<dbReference type="EMBL" id="BKCJ010155972">
    <property type="protein sequence ID" value="GEY15491.1"/>
    <property type="molecule type" value="Genomic_DNA"/>
</dbReference>
<evidence type="ECO:0000259" key="4">
    <source>
        <dbReference type="PROSITE" id="PS50994"/>
    </source>
</evidence>
<proteinExistence type="predicted"/>
<evidence type="ECO:0000313" key="5">
    <source>
        <dbReference type="EMBL" id="GEY15491.1"/>
    </source>
</evidence>
<dbReference type="InterPro" id="IPR039537">
    <property type="entry name" value="Retrotran_Ty1/copia-like"/>
</dbReference>
<accession>A0A699HH67</accession>